<evidence type="ECO:0000313" key="2">
    <source>
        <dbReference type="Proteomes" id="UP000682782"/>
    </source>
</evidence>
<proteinExistence type="predicted"/>
<dbReference type="Proteomes" id="UP000682782">
    <property type="component" value="Chromosome"/>
</dbReference>
<evidence type="ECO:0000313" key="1">
    <source>
        <dbReference type="EMBL" id="QUC66617.1"/>
    </source>
</evidence>
<organism evidence="1 2">
    <name type="scientific">Aristaeella hokkaidonensis</name>
    <dbReference type="NCBI Taxonomy" id="3046382"/>
    <lineage>
        <taxon>Bacteria</taxon>
        <taxon>Bacillati</taxon>
        <taxon>Bacillota</taxon>
        <taxon>Clostridia</taxon>
        <taxon>Eubacteriales</taxon>
        <taxon>Aristaeellaceae</taxon>
        <taxon>Aristaeella</taxon>
    </lineage>
</organism>
<reference evidence="1" key="1">
    <citation type="submission" date="2021-01" db="EMBL/GenBank/DDBJ databases">
        <title>Complete genome sequence of Clostridiales bacterium R-7.</title>
        <authorList>
            <person name="Mahoney-Kurpe S.C."/>
            <person name="Palevich N."/>
            <person name="Koike S."/>
            <person name="Moon C.D."/>
            <person name="Attwood G.T."/>
        </authorList>
    </citation>
    <scope>NUCLEOTIDE SEQUENCE</scope>
    <source>
        <strain evidence="1">R-7</strain>
    </source>
</reference>
<name>A0AC61MW14_9FIRM</name>
<sequence length="253" mass="28827">MSTTYKIVTINGSPRGAKSSTGAFLKAVVSGLRKRIDIETYELDLSKYKVSFCRGCSNCFETGKCPLDLQDDMPELKKMILMADVLLIGTPIYAGNITAQMKLLLDRMSYWMHLMCLCGKPTALLTSSCGNGANFVKTYLSSAVKFMGGREVSFQNYLVFTENDVQEVENVQRTEEMVADIIGALNDPTHIGERERKDLDYIFHSMQKNMKLYEEEPNFEYRFWKHNGFFEFESYMDVIMNSERIISDFGGTL</sequence>
<keyword evidence="2" id="KW-1185">Reference proteome</keyword>
<gene>
    <name evidence="1" type="ORF">JYE49_12255</name>
</gene>
<dbReference type="EMBL" id="CP068393">
    <property type="protein sequence ID" value="QUC66617.1"/>
    <property type="molecule type" value="Genomic_DNA"/>
</dbReference>
<accession>A0AC61MW14</accession>
<protein>
    <submittedName>
        <fullName evidence="1">Flavodoxin family protein</fullName>
    </submittedName>
</protein>